<accession>A0A1D3UGT3</accession>
<keyword evidence="3" id="KW-0436">Ligase</keyword>
<dbReference type="Proteomes" id="UP000182057">
    <property type="component" value="Unassembled WGS sequence"/>
</dbReference>
<dbReference type="PANTHER" id="PTHR43845:SF1">
    <property type="entry name" value="BLR5969 PROTEIN"/>
    <property type="match status" value="1"/>
</dbReference>
<dbReference type="InterPro" id="IPR045851">
    <property type="entry name" value="AMP-bd_C_sf"/>
</dbReference>
<sequence>MNITPGIETQPAATIKQFQEAKLAVALAYLSDYSTFYQRMFNQYRIDIKKIRTLKDLTAIPFTEKSDLQTYNKDFICVPQHKIIDYITTSGTLGDPVTFAMTDADLERLAYNEQISFQCAGAKPGDIFQLMTTIDKRFMAGLAYFLGIRKLGAGIVRVGNGIPELQWDTIRRICPDTIIVVPSFILRIIEYAEKHGIDYRRSSVRKAVCIGENLREQDFSFNLLGESIRKKWDIELYSTYASTEMATTFTECHCGCGGHHHPELIICELVDEKGASVEEGEEGELVVTTLGVEGMPLLRFKTGDLARFHCEPCRCGRTTMRISPIIGRRNHMVKYKGTTLYPPAIFDVLDQTPYVENYVMEVSDNEYGNDRIVVRIGLRGQPSFDVTKELKDRFRARIRVAPEIEIAEAGEIRRINYPDMSRKPVKFIDKRKHTASHAS</sequence>
<proteinExistence type="predicted"/>
<protein>
    <submittedName>
        <fullName evidence="3">Phenylacetate-coenzyme A ligase</fullName>
        <ecNumber evidence="3">6.2.1.30</ecNumber>
    </submittedName>
</protein>
<organism evidence="3 4">
    <name type="scientific">Tannerella forsythia</name>
    <name type="common">Bacteroides forsythus</name>
    <dbReference type="NCBI Taxonomy" id="28112"/>
    <lineage>
        <taxon>Bacteria</taxon>
        <taxon>Pseudomonadati</taxon>
        <taxon>Bacteroidota</taxon>
        <taxon>Bacteroidia</taxon>
        <taxon>Bacteroidales</taxon>
        <taxon>Tannerellaceae</taxon>
        <taxon>Tannerella</taxon>
    </lineage>
</organism>
<dbReference type="InterPro" id="IPR000873">
    <property type="entry name" value="AMP-dep_synth/lig_dom"/>
</dbReference>
<dbReference type="Gene3D" id="3.30.300.30">
    <property type="match status" value="1"/>
</dbReference>
<dbReference type="InterPro" id="IPR042099">
    <property type="entry name" value="ANL_N_sf"/>
</dbReference>
<evidence type="ECO:0000313" key="4">
    <source>
        <dbReference type="Proteomes" id="UP000182057"/>
    </source>
</evidence>
<feature type="domain" description="AMP-dependent synthetase/ligase" evidence="1">
    <location>
        <begin position="77"/>
        <end position="289"/>
    </location>
</feature>
<gene>
    <name evidence="3" type="ORF">TFUB20_00667</name>
</gene>
<evidence type="ECO:0000313" key="3">
    <source>
        <dbReference type="EMBL" id="SCQ19345.1"/>
    </source>
</evidence>
<name>A0A1D3UGT3_TANFO</name>
<dbReference type="GO" id="GO:0047475">
    <property type="term" value="F:phenylacetate-CoA ligase activity"/>
    <property type="evidence" value="ECO:0007669"/>
    <property type="project" value="UniProtKB-EC"/>
</dbReference>
<reference evidence="3 4" key="1">
    <citation type="submission" date="2016-09" db="EMBL/GenBank/DDBJ databases">
        <authorList>
            <person name="Capua I."/>
            <person name="De Benedictis P."/>
            <person name="Joannis T."/>
            <person name="Lombin L.H."/>
            <person name="Cattoli G."/>
        </authorList>
    </citation>
    <scope>NUCLEOTIDE SEQUENCE [LARGE SCALE GENOMIC DNA]</scope>
    <source>
        <strain evidence="3 4">UB20</strain>
    </source>
</reference>
<evidence type="ECO:0000259" key="1">
    <source>
        <dbReference type="Pfam" id="PF00501"/>
    </source>
</evidence>
<dbReference type="AlphaFoldDB" id="A0A1D3UGT3"/>
<dbReference type="Pfam" id="PF14535">
    <property type="entry name" value="AMP-binding_C_2"/>
    <property type="match status" value="1"/>
</dbReference>
<dbReference type="EMBL" id="FMMM01000025">
    <property type="protein sequence ID" value="SCQ19345.1"/>
    <property type="molecule type" value="Genomic_DNA"/>
</dbReference>
<feature type="domain" description="AMP-dependent ligase C-terminal" evidence="2">
    <location>
        <begin position="337"/>
        <end position="431"/>
    </location>
</feature>
<dbReference type="PANTHER" id="PTHR43845">
    <property type="entry name" value="BLR5969 PROTEIN"/>
    <property type="match status" value="1"/>
</dbReference>
<dbReference type="InterPro" id="IPR028154">
    <property type="entry name" value="AMP-dep_Lig_C"/>
</dbReference>
<dbReference type="EC" id="6.2.1.30" evidence="3"/>
<dbReference type="OrthoDB" id="580775at2"/>
<dbReference type="RefSeq" id="WP_074449532.1">
    <property type="nucleotide sequence ID" value="NZ_FMMM01000025.1"/>
</dbReference>
<evidence type="ECO:0000259" key="2">
    <source>
        <dbReference type="Pfam" id="PF14535"/>
    </source>
</evidence>
<dbReference type="SUPFAM" id="SSF56801">
    <property type="entry name" value="Acetyl-CoA synthetase-like"/>
    <property type="match status" value="1"/>
</dbReference>
<dbReference type="Gene3D" id="3.40.50.12780">
    <property type="entry name" value="N-terminal domain of ligase-like"/>
    <property type="match status" value="1"/>
</dbReference>
<dbReference type="Pfam" id="PF00501">
    <property type="entry name" value="AMP-binding"/>
    <property type="match status" value="1"/>
</dbReference>